<comment type="caution">
    <text evidence="2">The sequence shown here is derived from an EMBL/GenBank/DDBJ whole genome shotgun (WGS) entry which is preliminary data.</text>
</comment>
<keyword evidence="3" id="KW-1185">Reference proteome</keyword>
<accession>A0A9D3Z4P9</accession>
<dbReference type="AlphaFoldDB" id="A0A9D3Z4P9"/>
<organism evidence="2 3">
    <name type="scientific">Dreissena polymorpha</name>
    <name type="common">Zebra mussel</name>
    <name type="synonym">Mytilus polymorpha</name>
    <dbReference type="NCBI Taxonomy" id="45954"/>
    <lineage>
        <taxon>Eukaryota</taxon>
        <taxon>Metazoa</taxon>
        <taxon>Spiralia</taxon>
        <taxon>Lophotrochozoa</taxon>
        <taxon>Mollusca</taxon>
        <taxon>Bivalvia</taxon>
        <taxon>Autobranchia</taxon>
        <taxon>Heteroconchia</taxon>
        <taxon>Euheterodonta</taxon>
        <taxon>Imparidentia</taxon>
        <taxon>Neoheterodontei</taxon>
        <taxon>Myida</taxon>
        <taxon>Dreissenoidea</taxon>
        <taxon>Dreissenidae</taxon>
        <taxon>Dreissena</taxon>
    </lineage>
</organism>
<reference evidence="2" key="2">
    <citation type="submission" date="2020-11" db="EMBL/GenBank/DDBJ databases">
        <authorList>
            <person name="McCartney M.A."/>
            <person name="Auch B."/>
            <person name="Kono T."/>
            <person name="Mallez S."/>
            <person name="Becker A."/>
            <person name="Gohl D.M."/>
            <person name="Silverstein K.A.T."/>
            <person name="Koren S."/>
            <person name="Bechman K.B."/>
            <person name="Herman A."/>
            <person name="Abrahante J.E."/>
            <person name="Garbe J."/>
        </authorList>
    </citation>
    <scope>NUCLEOTIDE SEQUENCE</scope>
    <source>
        <strain evidence="2">Duluth1</strain>
        <tissue evidence="2">Whole animal</tissue>
    </source>
</reference>
<feature type="chain" id="PRO_5039547345" evidence="1">
    <location>
        <begin position="25"/>
        <end position="54"/>
    </location>
</feature>
<gene>
    <name evidence="2" type="ORF">DPMN_070235</name>
</gene>
<keyword evidence="1" id="KW-0732">Signal</keyword>
<evidence type="ECO:0000313" key="3">
    <source>
        <dbReference type="Proteomes" id="UP000828390"/>
    </source>
</evidence>
<protein>
    <submittedName>
        <fullName evidence="2">Uncharacterized protein</fullName>
    </submittedName>
</protein>
<sequence>MTWKAIQTALRGLFLLMSAYTASSYQEDPEIQILLDQADSSILRGKTYASCSDI</sequence>
<dbReference type="Proteomes" id="UP000828390">
    <property type="component" value="Unassembled WGS sequence"/>
</dbReference>
<evidence type="ECO:0000256" key="1">
    <source>
        <dbReference type="SAM" id="SignalP"/>
    </source>
</evidence>
<proteinExistence type="predicted"/>
<reference evidence="2" key="1">
    <citation type="journal article" date="2019" name="bioRxiv">
        <title>The Genome of the Zebra Mussel, Dreissena polymorpha: A Resource for Invasive Species Research.</title>
        <authorList>
            <person name="McCartney M.A."/>
            <person name="Auch B."/>
            <person name="Kono T."/>
            <person name="Mallez S."/>
            <person name="Zhang Y."/>
            <person name="Obille A."/>
            <person name="Becker A."/>
            <person name="Abrahante J.E."/>
            <person name="Garbe J."/>
            <person name="Badalamenti J.P."/>
            <person name="Herman A."/>
            <person name="Mangelson H."/>
            <person name="Liachko I."/>
            <person name="Sullivan S."/>
            <person name="Sone E.D."/>
            <person name="Koren S."/>
            <person name="Silverstein K.A.T."/>
            <person name="Beckman K.B."/>
            <person name="Gohl D.M."/>
        </authorList>
    </citation>
    <scope>NUCLEOTIDE SEQUENCE</scope>
    <source>
        <strain evidence="2">Duluth1</strain>
        <tissue evidence="2">Whole animal</tissue>
    </source>
</reference>
<evidence type="ECO:0000313" key="2">
    <source>
        <dbReference type="EMBL" id="KAH3710741.1"/>
    </source>
</evidence>
<name>A0A9D3Z4P9_DREPO</name>
<dbReference type="EMBL" id="JAIWYP010000014">
    <property type="protein sequence ID" value="KAH3710741.1"/>
    <property type="molecule type" value="Genomic_DNA"/>
</dbReference>
<feature type="signal peptide" evidence="1">
    <location>
        <begin position="1"/>
        <end position="24"/>
    </location>
</feature>